<reference evidence="3" key="3">
    <citation type="submission" date="2018-08" db="UniProtKB">
        <authorList>
            <consortium name="EnsemblPlants"/>
        </authorList>
    </citation>
    <scope>IDENTIFICATION</scope>
    <source>
        <strain evidence="3">cv. Bd21</strain>
    </source>
</reference>
<dbReference type="OrthoDB" id="1939276at2759"/>
<gene>
    <name evidence="2" type="ORF">BRADI_4g21936v3</name>
</gene>
<feature type="domain" description="F-box/LRR-repeat protein 15/At3g58940/PEG3-like LRR" evidence="1">
    <location>
        <begin position="37"/>
        <end position="164"/>
    </location>
</feature>
<dbReference type="Pfam" id="PF24758">
    <property type="entry name" value="LRR_At5g56370"/>
    <property type="match status" value="1"/>
</dbReference>
<evidence type="ECO:0000313" key="4">
    <source>
        <dbReference type="Proteomes" id="UP000008810"/>
    </source>
</evidence>
<dbReference type="Gramene" id="PNT63869">
    <property type="protein sequence ID" value="PNT63869"/>
    <property type="gene ID" value="BRADI_4g21936v3"/>
</dbReference>
<reference evidence="2" key="2">
    <citation type="submission" date="2017-06" db="EMBL/GenBank/DDBJ databases">
        <title>WGS assembly of Brachypodium distachyon.</title>
        <authorList>
            <consortium name="The International Brachypodium Initiative"/>
            <person name="Lucas S."/>
            <person name="Harmon-Smith M."/>
            <person name="Lail K."/>
            <person name="Tice H."/>
            <person name="Grimwood J."/>
            <person name="Bruce D."/>
            <person name="Barry K."/>
            <person name="Shu S."/>
            <person name="Lindquist E."/>
            <person name="Wang M."/>
            <person name="Pitluck S."/>
            <person name="Vogel J.P."/>
            <person name="Garvin D.F."/>
            <person name="Mockler T.C."/>
            <person name="Schmutz J."/>
            <person name="Rokhsar D."/>
            <person name="Bevan M.W."/>
        </authorList>
    </citation>
    <scope>NUCLEOTIDE SEQUENCE</scope>
    <source>
        <strain evidence="2">Bd21</strain>
    </source>
</reference>
<evidence type="ECO:0000313" key="3">
    <source>
        <dbReference type="EnsemblPlants" id="PNT63869"/>
    </source>
</evidence>
<proteinExistence type="predicted"/>
<reference evidence="2 3" key="1">
    <citation type="journal article" date="2010" name="Nature">
        <title>Genome sequencing and analysis of the model grass Brachypodium distachyon.</title>
        <authorList>
            <consortium name="International Brachypodium Initiative"/>
        </authorList>
    </citation>
    <scope>NUCLEOTIDE SEQUENCE [LARGE SCALE GENOMIC DNA]</scope>
    <source>
        <strain evidence="2 3">Bd21</strain>
    </source>
</reference>
<protein>
    <recommendedName>
        <fullName evidence="1">F-box/LRR-repeat protein 15/At3g58940/PEG3-like LRR domain-containing protein</fullName>
    </recommendedName>
</protein>
<dbReference type="InterPro" id="IPR055411">
    <property type="entry name" value="LRR_FXL15/At3g58940/PEG3-like"/>
</dbReference>
<dbReference type="InterPro" id="IPR055302">
    <property type="entry name" value="F-box_dom-containing"/>
</dbReference>
<dbReference type="PANTHER" id="PTHR32141">
    <property type="match status" value="1"/>
</dbReference>
<dbReference type="EnsemblPlants" id="PNT63869">
    <property type="protein sequence ID" value="PNT63869"/>
    <property type="gene ID" value="BRADI_4g21936v3"/>
</dbReference>
<organism evidence="2">
    <name type="scientific">Brachypodium distachyon</name>
    <name type="common">Purple false brome</name>
    <name type="synonym">Trachynia distachya</name>
    <dbReference type="NCBI Taxonomy" id="15368"/>
    <lineage>
        <taxon>Eukaryota</taxon>
        <taxon>Viridiplantae</taxon>
        <taxon>Streptophyta</taxon>
        <taxon>Embryophyta</taxon>
        <taxon>Tracheophyta</taxon>
        <taxon>Spermatophyta</taxon>
        <taxon>Magnoliopsida</taxon>
        <taxon>Liliopsida</taxon>
        <taxon>Poales</taxon>
        <taxon>Poaceae</taxon>
        <taxon>BOP clade</taxon>
        <taxon>Pooideae</taxon>
        <taxon>Stipodae</taxon>
        <taxon>Brachypodieae</taxon>
        <taxon>Brachypodium</taxon>
    </lineage>
</organism>
<evidence type="ECO:0000313" key="2">
    <source>
        <dbReference type="EMBL" id="PNT63869.1"/>
    </source>
</evidence>
<dbReference type="EMBL" id="CM000883">
    <property type="protein sequence ID" value="PNT63869.1"/>
    <property type="molecule type" value="Genomic_DNA"/>
</dbReference>
<keyword evidence="4" id="KW-1185">Reference proteome</keyword>
<dbReference type="PANTHER" id="PTHR32141:SF123">
    <property type="entry name" value="F-BOX DOMAIN-CONTAINING PROTEIN"/>
    <property type="match status" value="1"/>
</dbReference>
<dbReference type="InParanoid" id="A0A2K2CPD3"/>
<evidence type="ECO:0000259" key="1">
    <source>
        <dbReference type="Pfam" id="PF24758"/>
    </source>
</evidence>
<name>A0A2K2CPD3_BRADI</name>
<accession>A0A2K2CPD3</accession>
<dbReference type="Proteomes" id="UP000008810">
    <property type="component" value="Chromosome 4"/>
</dbReference>
<dbReference type="AlphaFoldDB" id="A0A2K2CPD3"/>
<sequence>MPLGLGDEDEVSEYAGTLIWRILSSHKGPCRCFCVPSSVNSFSLTSIGVSATFSEANGQFVELVIHNAPCLKRVPHLDMNATQLNMHIKVISAPKLETLRCHSSEFCASTKFSFGSAAIQGLHTCSLTTAVSTVKILAVEMETLCLDTIIDFMRCFPCLEKLYIEPFGVGSANNLWRRKHRNTIVLGYYRGNPSVINFATFFVFNARFLELMTSEVRSMQYNQGFLAEQEWTLQLDKRASKGAEFQFTTDRSIRGMPHYPRDLDLTDPFKF</sequence>